<dbReference type="Proteomes" id="UP001596263">
    <property type="component" value="Unassembled WGS sequence"/>
</dbReference>
<accession>A0ABW0CKI8</accession>
<comment type="caution">
    <text evidence="2">The sequence shown here is derived from an EMBL/GenBank/DDBJ whole genome shotgun (WGS) entry which is preliminary data.</text>
</comment>
<evidence type="ECO:0000313" key="3">
    <source>
        <dbReference type="Proteomes" id="UP001596263"/>
    </source>
</evidence>
<evidence type="ECO:0000313" key="2">
    <source>
        <dbReference type="EMBL" id="MFC5216369.1"/>
    </source>
</evidence>
<dbReference type="InterPro" id="IPR023393">
    <property type="entry name" value="START-like_dom_sf"/>
</dbReference>
<dbReference type="EMBL" id="JBHSKM010000012">
    <property type="protein sequence ID" value="MFC5216369.1"/>
    <property type="molecule type" value="Genomic_DNA"/>
</dbReference>
<name>A0ABW0CKI8_STRCD</name>
<proteinExistence type="predicted"/>
<reference evidence="3" key="1">
    <citation type="journal article" date="2019" name="Int. J. Syst. Evol. Microbiol.">
        <title>The Global Catalogue of Microorganisms (GCM) 10K type strain sequencing project: providing services to taxonomists for standard genome sequencing and annotation.</title>
        <authorList>
            <consortium name="The Broad Institute Genomics Platform"/>
            <consortium name="The Broad Institute Genome Sequencing Center for Infectious Disease"/>
            <person name="Wu L."/>
            <person name="Ma J."/>
        </authorList>
    </citation>
    <scope>NUCLEOTIDE SEQUENCE [LARGE SCALE GENOMIC DNA]</scope>
    <source>
        <strain evidence="3">KCTC 42586</strain>
    </source>
</reference>
<feature type="domain" description="Coenzyme Q-binding protein COQ10 START" evidence="1">
    <location>
        <begin position="11"/>
        <end position="131"/>
    </location>
</feature>
<keyword evidence="3" id="KW-1185">Reference proteome</keyword>
<dbReference type="SUPFAM" id="SSF55961">
    <property type="entry name" value="Bet v1-like"/>
    <property type="match status" value="1"/>
</dbReference>
<dbReference type="Gene3D" id="3.30.530.20">
    <property type="match status" value="1"/>
</dbReference>
<gene>
    <name evidence="2" type="ORF">ACFPQ9_21240</name>
</gene>
<evidence type="ECO:0000259" key="1">
    <source>
        <dbReference type="Pfam" id="PF03364"/>
    </source>
</evidence>
<protein>
    <submittedName>
        <fullName evidence="2">Type II toxin-antitoxin system RatA family toxin</fullName>
    </submittedName>
</protein>
<sequence>MPTITTRRATGATVQRAWEALAYRATLPSYVPEIAAVDLLWQDADRQGSRWRVRLGEALLTWQEEAVVDHAARRIDFSQTHGDLAALSGHWLVAPEGAGSVVELRLDFDAGIPLLDAMVHPIAEGALRDFTEVVLDRIAERVAVPAASAR</sequence>
<dbReference type="RefSeq" id="WP_380855207.1">
    <property type="nucleotide sequence ID" value="NZ_JBHSKM010000012.1"/>
</dbReference>
<dbReference type="Pfam" id="PF03364">
    <property type="entry name" value="Polyketide_cyc"/>
    <property type="match status" value="1"/>
</dbReference>
<organism evidence="2 3">
    <name type="scientific">Streptomyces coerulescens</name>
    <dbReference type="NCBI Taxonomy" id="29304"/>
    <lineage>
        <taxon>Bacteria</taxon>
        <taxon>Bacillati</taxon>
        <taxon>Actinomycetota</taxon>
        <taxon>Actinomycetes</taxon>
        <taxon>Kitasatosporales</taxon>
        <taxon>Streptomycetaceae</taxon>
        <taxon>Streptomyces</taxon>
    </lineage>
</organism>
<dbReference type="InterPro" id="IPR005031">
    <property type="entry name" value="COQ10_START"/>
</dbReference>